<protein>
    <submittedName>
        <fullName evidence="3">Putative tetracenomycin polyketide synthesis O-methyltransferase</fullName>
    </submittedName>
</protein>
<dbReference type="InterPro" id="IPR007213">
    <property type="entry name" value="Ppm1/Ppm2/Tcmp"/>
</dbReference>
<evidence type="ECO:0000313" key="3">
    <source>
        <dbReference type="EMBL" id="BAU17332.1"/>
    </source>
</evidence>
<gene>
    <name evidence="3" type="ORF">PIOMA14_I_0824</name>
</gene>
<dbReference type="GO" id="GO:0008168">
    <property type="term" value="F:methyltransferase activity"/>
    <property type="evidence" value="ECO:0007669"/>
    <property type="project" value="UniProtKB-KW"/>
</dbReference>
<evidence type="ECO:0000256" key="2">
    <source>
        <dbReference type="ARBA" id="ARBA00022679"/>
    </source>
</evidence>
<dbReference type="AlphaFoldDB" id="A0A0S3UII6"/>
<dbReference type="PIRSF" id="PIRSF028177">
    <property type="entry name" value="Polyketide_synth_Omtfrase_TcmP"/>
    <property type="match status" value="1"/>
</dbReference>
<dbReference type="PANTHER" id="PTHR43619">
    <property type="entry name" value="S-ADENOSYL-L-METHIONINE-DEPENDENT METHYLTRANSFERASE YKTD-RELATED"/>
    <property type="match status" value="1"/>
</dbReference>
<evidence type="ECO:0000313" key="4">
    <source>
        <dbReference type="Proteomes" id="UP000217431"/>
    </source>
</evidence>
<evidence type="ECO:0000256" key="1">
    <source>
        <dbReference type="ARBA" id="ARBA00022603"/>
    </source>
</evidence>
<dbReference type="Proteomes" id="UP000217431">
    <property type="component" value="Chromosome I"/>
</dbReference>
<dbReference type="EMBL" id="AP014597">
    <property type="protein sequence ID" value="BAU17332.1"/>
    <property type="molecule type" value="Genomic_DNA"/>
</dbReference>
<sequence length="270" mass="31848">METKQLSSIPETMLITLWAKATETEEGNGLLHDEIARQIISNIDYDFTKFKHGKLSQIGCCIRANLIDEEARNFLDKHPDAIVIQLGAGLDARYQRMGCPQVTQWFDLDLEEVINIRAHFMPETEKNSYLKMSMFDSQWIEKVKAYHKPVLIIIEGVLMYFKPEQVKNFFQMVCEQLGEATVLFDMLAFFALKHSKQHETVKKINGNVQFLWSELDTKTMETWHDKLHVAHEYYMSDYDQGRIPLVLRLLYKLPFFYKRFNQRIVRIEIK</sequence>
<dbReference type="Gene3D" id="3.40.50.150">
    <property type="entry name" value="Vaccinia Virus protein VP39"/>
    <property type="match status" value="1"/>
</dbReference>
<dbReference type="GO" id="GO:0032259">
    <property type="term" value="P:methylation"/>
    <property type="evidence" value="ECO:0007669"/>
    <property type="project" value="UniProtKB-KW"/>
</dbReference>
<keyword evidence="2 3" id="KW-0808">Transferase</keyword>
<reference evidence="3 4" key="1">
    <citation type="journal article" date="2016" name="DNA Res.">
        <title>The complete genome sequencing of Prevotella intermedia strain OMA14 and a subsequent fine-scale, intra-species genomic comparison reveal an unusual amplification of conjugative and mobile transposons and identify a novel Prevotella-lineage-specific repeat.</title>
        <authorList>
            <person name="Naito M."/>
            <person name="Ogura Y."/>
            <person name="Itoh T."/>
            <person name="Shoji M."/>
            <person name="Okamoto M."/>
            <person name="Hayashi T."/>
            <person name="Nakayama K."/>
        </authorList>
    </citation>
    <scope>NUCLEOTIDE SEQUENCE [LARGE SCALE GENOMIC DNA]</scope>
    <source>
        <strain evidence="3 4">OMA14</strain>
    </source>
</reference>
<name>A0A0S3UII6_PREIN</name>
<dbReference type="InterPro" id="IPR016874">
    <property type="entry name" value="TcmP-like"/>
</dbReference>
<dbReference type="RefSeq" id="WP_096405285.1">
    <property type="nucleotide sequence ID" value="NZ_AP014597.1"/>
</dbReference>
<proteinExistence type="predicted"/>
<dbReference type="STRING" id="28131.BWX40_04420"/>
<keyword evidence="1 3" id="KW-0489">Methyltransferase</keyword>
<dbReference type="SUPFAM" id="SSF53335">
    <property type="entry name" value="S-adenosyl-L-methionine-dependent methyltransferases"/>
    <property type="match status" value="1"/>
</dbReference>
<dbReference type="InterPro" id="IPR029063">
    <property type="entry name" value="SAM-dependent_MTases_sf"/>
</dbReference>
<accession>A0A0S3UII6</accession>
<organism evidence="3 4">
    <name type="scientific">Prevotella intermedia</name>
    <dbReference type="NCBI Taxonomy" id="28131"/>
    <lineage>
        <taxon>Bacteria</taxon>
        <taxon>Pseudomonadati</taxon>
        <taxon>Bacteroidota</taxon>
        <taxon>Bacteroidia</taxon>
        <taxon>Bacteroidales</taxon>
        <taxon>Prevotellaceae</taxon>
        <taxon>Prevotella</taxon>
    </lineage>
</organism>
<dbReference type="PANTHER" id="PTHR43619:SF2">
    <property type="entry name" value="S-ADENOSYL-L-METHIONINE-DEPENDENT METHYLTRANSFERASES SUPERFAMILY PROTEIN"/>
    <property type="match status" value="1"/>
</dbReference>
<dbReference type="Pfam" id="PF04072">
    <property type="entry name" value="LCM"/>
    <property type="match status" value="1"/>
</dbReference>